<proteinExistence type="predicted"/>
<dbReference type="AlphaFoldDB" id="A0A0B1SXD8"/>
<dbReference type="GO" id="GO:0016197">
    <property type="term" value="P:endosomal transport"/>
    <property type="evidence" value="ECO:0007669"/>
    <property type="project" value="TreeGrafter"/>
</dbReference>
<evidence type="ECO:0000313" key="4">
    <source>
        <dbReference type="Proteomes" id="UP000053660"/>
    </source>
</evidence>
<dbReference type="EMBL" id="KN556854">
    <property type="protein sequence ID" value="KHJ87870.1"/>
    <property type="molecule type" value="Genomic_DNA"/>
</dbReference>
<name>A0A0B1SXD8_OESDE</name>
<feature type="domain" description="WASH complex subunit 7 central" evidence="1">
    <location>
        <begin position="185"/>
        <end position="520"/>
    </location>
</feature>
<dbReference type="Pfam" id="PF14746">
    <property type="entry name" value="WASH-7_C"/>
    <property type="match status" value="1"/>
</dbReference>
<dbReference type="PANTHER" id="PTHR31409">
    <property type="entry name" value="WASH COMPLEX SUBUNIT 4"/>
    <property type="match status" value="1"/>
</dbReference>
<sequence>MGDLLRNVLNSHTGPIQISKAKAYKIFSVVEKIKAISTTFTDCRRVLLECCQMACQQWRCHSLDLIDRARLSARESGDAHRAAAFHIAIQCLLGSESRSRLCVCGVALELAQYKEAMRRIDSSQLDALLTRTGNLLQDRFHRRKVCGNSGILRHTEIRVSLCHSSDTYTRKEFGIKFARVTDCSFLLFHRDLINIYWDTLLDRLPSRQSITHFTMAVSDSIRYAEKCRRANQMEYYRDEMVEAVKRGFLFPLCAEIENDLRVLSHQHLVVDERDKSPQEKLDFYKMIMSEPEFRLHGFVLNAADFVTCKLQKTFYDLTAVNLHDRHAYSKMAILAKQRYGLDLVDDSLPNCTVGQSLDVVKVICSLGDFVTDFNYCLNQQVFIEKLSPNRSLRVLTSEHMADSMRTHGLGVLNTSVNITYQLLRSKFAVFNQFLRDEHIHAQLQKDIRHFRENLETLKKLYPPKRAEQFNRAFSQLSAQEGEPTYMDRFRILVTQMGNALGFVRSMSSAAAAVASQMKAYDTVEDEIVIGETEGNTPLHTLKELLTELNEQANKNRDFTKMLVEVFRRAFLDDSKYAHLLDFYVAVPALTVNYVEHMLVCRDRLKKRAQHNKETTFTDDGFIMGLAYILTVLNLWPQFSSLNWFRSITKKCTADYESLTEEMKSSKDPRNVHLKAARLQAFEREFKLLSYTFQSARVFFSIDEDDE</sequence>
<evidence type="ECO:0000259" key="1">
    <source>
        <dbReference type="Pfam" id="PF14744"/>
    </source>
</evidence>
<dbReference type="Pfam" id="PF14744">
    <property type="entry name" value="WASH-7_mid"/>
    <property type="match status" value="1"/>
</dbReference>
<gene>
    <name evidence="3" type="ORF">OESDEN_12345</name>
</gene>
<protein>
    <recommendedName>
        <fullName evidence="5">WASH complex subunit 7 central domain-containing protein</fullName>
    </recommendedName>
</protein>
<dbReference type="Proteomes" id="UP000053660">
    <property type="component" value="Unassembled WGS sequence"/>
</dbReference>
<evidence type="ECO:0000259" key="2">
    <source>
        <dbReference type="Pfam" id="PF14746"/>
    </source>
</evidence>
<dbReference type="GO" id="GO:0005768">
    <property type="term" value="C:endosome"/>
    <property type="evidence" value="ECO:0007669"/>
    <property type="project" value="TreeGrafter"/>
</dbReference>
<organism evidence="3 4">
    <name type="scientific">Oesophagostomum dentatum</name>
    <name type="common">Nodular worm</name>
    <dbReference type="NCBI Taxonomy" id="61180"/>
    <lineage>
        <taxon>Eukaryota</taxon>
        <taxon>Metazoa</taxon>
        <taxon>Ecdysozoa</taxon>
        <taxon>Nematoda</taxon>
        <taxon>Chromadorea</taxon>
        <taxon>Rhabditida</taxon>
        <taxon>Rhabditina</taxon>
        <taxon>Rhabditomorpha</taxon>
        <taxon>Strongyloidea</taxon>
        <taxon>Strongylidae</taxon>
        <taxon>Oesophagostomum</taxon>
    </lineage>
</organism>
<reference evidence="3 4" key="1">
    <citation type="submission" date="2014-03" db="EMBL/GenBank/DDBJ databases">
        <title>Draft genome of the hookworm Oesophagostomum dentatum.</title>
        <authorList>
            <person name="Mitreva M."/>
        </authorList>
    </citation>
    <scope>NUCLEOTIDE SEQUENCE [LARGE SCALE GENOMIC DNA]</scope>
    <source>
        <strain evidence="3 4">OD-Hann</strain>
    </source>
</reference>
<keyword evidence="4" id="KW-1185">Reference proteome</keyword>
<dbReference type="InterPro" id="IPR027307">
    <property type="entry name" value="WASH7"/>
</dbReference>
<dbReference type="InterPro" id="IPR028283">
    <property type="entry name" value="WASH-7_C"/>
</dbReference>
<evidence type="ECO:0000313" key="3">
    <source>
        <dbReference type="EMBL" id="KHJ87870.1"/>
    </source>
</evidence>
<dbReference type="OrthoDB" id="10261210at2759"/>
<feature type="domain" description="WASH complex subunit 7 C-terminal" evidence="2">
    <location>
        <begin position="539"/>
        <end position="699"/>
    </location>
</feature>
<accession>A0A0B1SXD8</accession>
<evidence type="ECO:0008006" key="5">
    <source>
        <dbReference type="Google" id="ProtNLM"/>
    </source>
</evidence>
<dbReference type="GO" id="GO:0071203">
    <property type="term" value="C:WASH complex"/>
    <property type="evidence" value="ECO:0007669"/>
    <property type="project" value="InterPro"/>
</dbReference>
<dbReference type="InterPro" id="IPR028282">
    <property type="entry name" value="WASH-7_central"/>
</dbReference>
<dbReference type="GO" id="GO:0007032">
    <property type="term" value="P:endosome organization"/>
    <property type="evidence" value="ECO:0007669"/>
    <property type="project" value="TreeGrafter"/>
</dbReference>
<dbReference type="PANTHER" id="PTHR31409:SF0">
    <property type="entry name" value="WASH COMPLEX SUBUNIT 4"/>
    <property type="match status" value="1"/>
</dbReference>